<dbReference type="CDD" id="cd00586">
    <property type="entry name" value="4HBT"/>
    <property type="match status" value="1"/>
</dbReference>
<keyword evidence="2" id="KW-1185">Reference proteome</keyword>
<dbReference type="AlphaFoldDB" id="A0A934SD03"/>
<accession>A0A934SD03</accession>
<dbReference type="Pfam" id="PF13279">
    <property type="entry name" value="4HBT_2"/>
    <property type="match status" value="1"/>
</dbReference>
<name>A0A934SD03_9RHOB</name>
<dbReference type="Proteomes" id="UP000640485">
    <property type="component" value="Unassembled WGS sequence"/>
</dbReference>
<dbReference type="Gene3D" id="3.10.129.10">
    <property type="entry name" value="Hotdog Thioesterase"/>
    <property type="match status" value="1"/>
</dbReference>
<dbReference type="RefSeq" id="WP_200683941.1">
    <property type="nucleotide sequence ID" value="NZ_JAEPRQ010000001.1"/>
</dbReference>
<protein>
    <submittedName>
        <fullName evidence="1">Acyl-CoA thioesterase</fullName>
    </submittedName>
</protein>
<dbReference type="EMBL" id="JAEPRQ010000001">
    <property type="protein sequence ID" value="MBK4215080.1"/>
    <property type="molecule type" value="Genomic_DNA"/>
</dbReference>
<dbReference type="SUPFAM" id="SSF54637">
    <property type="entry name" value="Thioesterase/thiol ester dehydrase-isomerase"/>
    <property type="match status" value="1"/>
</dbReference>
<proteinExistence type="predicted"/>
<reference evidence="1" key="1">
    <citation type="submission" date="2021-01" db="EMBL/GenBank/DDBJ databases">
        <title>Paracoccus amoyensis sp. nov., isolated from the surface seawater along the coast of Xiamen Island, China.</title>
        <authorList>
            <person name="Lyu L."/>
        </authorList>
    </citation>
    <scope>NUCLEOTIDE SEQUENCE</scope>
    <source>
        <strain evidence="1">MJ17</strain>
    </source>
</reference>
<gene>
    <name evidence="1" type="ORF">JJJ17_03980</name>
</gene>
<evidence type="ECO:0000313" key="2">
    <source>
        <dbReference type="Proteomes" id="UP000640485"/>
    </source>
</evidence>
<organism evidence="1 2">
    <name type="scientific">Paracoccus caeni</name>
    <dbReference type="NCBI Taxonomy" id="657651"/>
    <lineage>
        <taxon>Bacteria</taxon>
        <taxon>Pseudomonadati</taxon>
        <taxon>Pseudomonadota</taxon>
        <taxon>Alphaproteobacteria</taxon>
        <taxon>Rhodobacterales</taxon>
        <taxon>Paracoccaceae</taxon>
        <taxon>Paracoccus</taxon>
    </lineage>
</organism>
<sequence>MIYRRRIQVEFNHCDPAGIVFYPRYFEMLNSVIENFFAEVLSYSFARIHIDEGCAVPTVKIDTDFRAPSRLGEVLDFTLEVEHVGGSSLRLAQVVSVDGQVKLEHRSTIVWVGRDGKAAGWPGIIRDKIIEFKETRDGA</sequence>
<comment type="caution">
    <text evidence="1">The sequence shown here is derived from an EMBL/GenBank/DDBJ whole genome shotgun (WGS) entry which is preliminary data.</text>
</comment>
<dbReference type="InterPro" id="IPR029069">
    <property type="entry name" value="HotDog_dom_sf"/>
</dbReference>
<evidence type="ECO:0000313" key="1">
    <source>
        <dbReference type="EMBL" id="MBK4215080.1"/>
    </source>
</evidence>